<evidence type="ECO:0000313" key="2">
    <source>
        <dbReference type="Proteomes" id="UP000299102"/>
    </source>
</evidence>
<comment type="caution">
    <text evidence="1">The sequence shown here is derived from an EMBL/GenBank/DDBJ whole genome shotgun (WGS) entry which is preliminary data.</text>
</comment>
<dbReference type="Proteomes" id="UP000299102">
    <property type="component" value="Unassembled WGS sequence"/>
</dbReference>
<dbReference type="EMBL" id="BGZK01000516">
    <property type="protein sequence ID" value="GBP48072.1"/>
    <property type="molecule type" value="Genomic_DNA"/>
</dbReference>
<sequence length="166" mass="19718">MWTLISPDGKTKNEIDFITTNRASYFTNFSVIKRFNFNTNHRLIRAELKTYQPRKPRPRLDPAKKLGRQQIEQITIALRDEFADFKDSTRELGIQEKYNSFENTIKTQTKLIAKPKIDTTKWLSTNTTQLLEERKHFISASETRNRRKKLAKISKEIKESIRKDRK</sequence>
<gene>
    <name evidence="1" type="ORF">EVAR_85687_1</name>
</gene>
<dbReference type="OrthoDB" id="410104at2759"/>
<accession>A0A4C1WC69</accession>
<name>A0A4C1WC69_EUMVA</name>
<proteinExistence type="predicted"/>
<reference evidence="1 2" key="1">
    <citation type="journal article" date="2019" name="Commun. Biol.">
        <title>The bagworm genome reveals a unique fibroin gene that provides high tensile strength.</title>
        <authorList>
            <person name="Kono N."/>
            <person name="Nakamura H."/>
            <person name="Ohtoshi R."/>
            <person name="Tomita M."/>
            <person name="Numata K."/>
            <person name="Arakawa K."/>
        </authorList>
    </citation>
    <scope>NUCLEOTIDE SEQUENCE [LARGE SCALE GENOMIC DNA]</scope>
</reference>
<keyword evidence="2" id="KW-1185">Reference proteome</keyword>
<protein>
    <submittedName>
        <fullName evidence="1">Uncharacterized protein</fullName>
    </submittedName>
</protein>
<dbReference type="AlphaFoldDB" id="A0A4C1WC69"/>
<organism evidence="1 2">
    <name type="scientific">Eumeta variegata</name>
    <name type="common">Bagworm moth</name>
    <name type="synonym">Eumeta japonica</name>
    <dbReference type="NCBI Taxonomy" id="151549"/>
    <lineage>
        <taxon>Eukaryota</taxon>
        <taxon>Metazoa</taxon>
        <taxon>Ecdysozoa</taxon>
        <taxon>Arthropoda</taxon>
        <taxon>Hexapoda</taxon>
        <taxon>Insecta</taxon>
        <taxon>Pterygota</taxon>
        <taxon>Neoptera</taxon>
        <taxon>Endopterygota</taxon>
        <taxon>Lepidoptera</taxon>
        <taxon>Glossata</taxon>
        <taxon>Ditrysia</taxon>
        <taxon>Tineoidea</taxon>
        <taxon>Psychidae</taxon>
        <taxon>Oiketicinae</taxon>
        <taxon>Eumeta</taxon>
    </lineage>
</organism>
<evidence type="ECO:0000313" key="1">
    <source>
        <dbReference type="EMBL" id="GBP48072.1"/>
    </source>
</evidence>